<evidence type="ECO:0000313" key="12">
    <source>
        <dbReference type="Proteomes" id="UP000050416"/>
    </source>
</evidence>
<reference evidence="11 12" key="1">
    <citation type="submission" date="2015-09" db="EMBL/GenBank/DDBJ databases">
        <title>Identification and resolution of microdiversity through metagenomic sequencing of parallel consortia.</title>
        <authorList>
            <person name="Nelson W.C."/>
            <person name="Romine M.F."/>
            <person name="Lindemann S.R."/>
        </authorList>
    </citation>
    <scope>NUCLEOTIDE SEQUENCE [LARGE SCALE GENOMIC DNA]</scope>
    <source>
        <strain evidence="11">HL-55</strain>
    </source>
</reference>
<evidence type="ECO:0000256" key="9">
    <source>
        <dbReference type="SAM" id="Phobius"/>
    </source>
</evidence>
<feature type="transmembrane region" description="Helical" evidence="9">
    <location>
        <begin position="6"/>
        <end position="25"/>
    </location>
</feature>
<dbReference type="Proteomes" id="UP000050416">
    <property type="component" value="Unassembled WGS sequence"/>
</dbReference>
<dbReference type="Gene3D" id="3.30.870.10">
    <property type="entry name" value="Endonuclease Chain A"/>
    <property type="match status" value="2"/>
</dbReference>
<evidence type="ECO:0000256" key="8">
    <source>
        <dbReference type="NCBIfam" id="TIGR04265"/>
    </source>
</evidence>
<evidence type="ECO:0000259" key="10">
    <source>
        <dbReference type="PROSITE" id="PS50035"/>
    </source>
</evidence>
<dbReference type="SMART" id="SM00155">
    <property type="entry name" value="PLDc"/>
    <property type="match status" value="2"/>
</dbReference>
<keyword evidence="3 11" id="KW-0808">Transferase</keyword>
<evidence type="ECO:0000256" key="5">
    <source>
        <dbReference type="ARBA" id="ARBA00022737"/>
    </source>
</evidence>
<keyword evidence="4 9" id="KW-0812">Transmembrane</keyword>
<accession>A0A0P8CYR8</accession>
<dbReference type="AlphaFoldDB" id="A0A0P8CYR8"/>
<keyword evidence="2" id="KW-1003">Cell membrane</keyword>
<dbReference type="EC" id="2.7.8.-" evidence="8"/>
<evidence type="ECO:0000256" key="4">
    <source>
        <dbReference type="ARBA" id="ARBA00022692"/>
    </source>
</evidence>
<feature type="domain" description="PLD phosphodiesterase" evidence="10">
    <location>
        <begin position="216"/>
        <end position="243"/>
    </location>
</feature>
<feature type="transmembrane region" description="Helical" evidence="9">
    <location>
        <begin position="37"/>
        <end position="58"/>
    </location>
</feature>
<dbReference type="NCBIfam" id="TIGR04265">
    <property type="entry name" value="bac_cardiolipin"/>
    <property type="match status" value="1"/>
</dbReference>
<dbReference type="InterPro" id="IPR025202">
    <property type="entry name" value="PLD-like_dom"/>
</dbReference>
<dbReference type="CDD" id="cd09161">
    <property type="entry name" value="PLDc_PaCLS_like_2"/>
    <property type="match status" value="1"/>
</dbReference>
<dbReference type="GO" id="GO:0005886">
    <property type="term" value="C:plasma membrane"/>
    <property type="evidence" value="ECO:0007669"/>
    <property type="project" value="UniProtKB-SubCell"/>
</dbReference>
<comment type="caution">
    <text evidence="11">The sequence shown here is derived from an EMBL/GenBank/DDBJ whole genome shotgun (WGS) entry which is preliminary data.</text>
</comment>
<dbReference type="InterPro" id="IPR022924">
    <property type="entry name" value="Cardiolipin_synthase"/>
</dbReference>
<evidence type="ECO:0000256" key="2">
    <source>
        <dbReference type="ARBA" id="ARBA00022475"/>
    </source>
</evidence>
<dbReference type="PATRIC" id="fig|1305731.5.peg.216"/>
<evidence type="ECO:0000256" key="1">
    <source>
        <dbReference type="ARBA" id="ARBA00004236"/>
    </source>
</evidence>
<dbReference type="GO" id="GO:0032049">
    <property type="term" value="P:cardiolipin biosynthetic process"/>
    <property type="evidence" value="ECO:0007669"/>
    <property type="project" value="UniProtKB-UniRule"/>
</dbReference>
<evidence type="ECO:0000313" key="11">
    <source>
        <dbReference type="EMBL" id="KPQ28699.1"/>
    </source>
</evidence>
<keyword evidence="6 9" id="KW-1133">Transmembrane helix</keyword>
<feature type="domain" description="PLD phosphodiesterase" evidence="10">
    <location>
        <begin position="391"/>
        <end position="418"/>
    </location>
</feature>
<sequence>MTADDLSLLAIPLALLYLAALACIYRILLSYRTAQGAIAWIIALVGLPYLAVPMFLLFGRSRFGGYIKARRMGDQALTSLLDQFEQQTTSISNPGHEHFSDELQVLCKLSRQPFTNDNHCTLLRDGEATFEALFEAMEDARHYILMEFYIVRSDKVGQRIKAILERKLAEGVEVWFLYDDIGSVFLSRQWLNELAAAGARIASFGKGNVRRRRFQINFRNHRKLLVCDGQIGFVGGINLGDEYLGTMMDQGPWRDTHCRIEGPAATGLQLAWLEDWHWASSLRPELNWHPERVKKGDQQVLILPTGPADTWETCTLFFLNSINNARTRIWIASPYFVPDFQIMNALQLAALRGVDVRVLIPEKSDSRLIRLAAYSYLVQASQAGIGIYRYQPGFMHQKVVLVDDRYAAVGTANLDNRSMRLNFEITAISTSPDFIHSVDSMLREDLTQCQLMTESDYQERSILFRLSCRAVRLLAPLL</sequence>
<dbReference type="InterPro" id="IPR001736">
    <property type="entry name" value="PLipase_D/transphosphatidylase"/>
</dbReference>
<dbReference type="PANTHER" id="PTHR21248:SF22">
    <property type="entry name" value="PHOSPHOLIPASE D"/>
    <property type="match status" value="1"/>
</dbReference>
<dbReference type="OrthoDB" id="9814092at2"/>
<proteinExistence type="predicted"/>
<evidence type="ECO:0000256" key="7">
    <source>
        <dbReference type="ARBA" id="ARBA00023136"/>
    </source>
</evidence>
<organism evidence="11 12">
    <name type="scientific">Marinobacter excellens HL-55</name>
    <dbReference type="NCBI Taxonomy" id="1305731"/>
    <lineage>
        <taxon>Bacteria</taxon>
        <taxon>Pseudomonadati</taxon>
        <taxon>Pseudomonadota</taxon>
        <taxon>Gammaproteobacteria</taxon>
        <taxon>Pseudomonadales</taxon>
        <taxon>Marinobacteraceae</taxon>
        <taxon>Marinobacter</taxon>
    </lineage>
</organism>
<dbReference type="STRING" id="1305731.GCA_000934705_02576"/>
<dbReference type="Pfam" id="PF13091">
    <property type="entry name" value="PLDc_2"/>
    <property type="match status" value="2"/>
</dbReference>
<dbReference type="PROSITE" id="PS50035">
    <property type="entry name" value="PLD"/>
    <property type="match status" value="2"/>
</dbReference>
<dbReference type="EMBL" id="LJZQ01000012">
    <property type="protein sequence ID" value="KPQ28699.1"/>
    <property type="molecule type" value="Genomic_DNA"/>
</dbReference>
<evidence type="ECO:0000256" key="3">
    <source>
        <dbReference type="ARBA" id="ARBA00022679"/>
    </source>
</evidence>
<dbReference type="GO" id="GO:0008808">
    <property type="term" value="F:cardiolipin synthase activity"/>
    <property type="evidence" value="ECO:0007669"/>
    <property type="project" value="UniProtKB-UniRule"/>
</dbReference>
<evidence type="ECO:0000256" key="6">
    <source>
        <dbReference type="ARBA" id="ARBA00022989"/>
    </source>
</evidence>
<name>A0A0P8CYR8_9GAMM</name>
<gene>
    <name evidence="11" type="primary">cls</name>
    <name evidence="11" type="ORF">HLUCCX14_09355</name>
</gene>
<comment type="subcellular location">
    <subcellularLocation>
        <location evidence="1">Cell membrane</location>
    </subcellularLocation>
</comment>
<keyword evidence="7 9" id="KW-0472">Membrane</keyword>
<dbReference type="SUPFAM" id="SSF56024">
    <property type="entry name" value="Phospholipase D/nuclease"/>
    <property type="match status" value="2"/>
</dbReference>
<keyword evidence="5" id="KW-0677">Repeat</keyword>
<protein>
    <recommendedName>
        <fullName evidence="8">Cardiolipin synthase</fullName>
        <ecNumber evidence="8">2.7.8.-</ecNumber>
    </recommendedName>
</protein>
<dbReference type="PANTHER" id="PTHR21248">
    <property type="entry name" value="CARDIOLIPIN SYNTHASE"/>
    <property type="match status" value="1"/>
</dbReference>